<proteinExistence type="predicted"/>
<name>A0ABY6KQN0_9ARAC</name>
<reference evidence="2 3" key="1">
    <citation type="submission" date="2022-01" db="EMBL/GenBank/DDBJ databases">
        <title>A chromosomal length assembly of Cordylochernes scorpioides.</title>
        <authorList>
            <person name="Zeh D."/>
            <person name="Zeh J."/>
        </authorList>
    </citation>
    <scope>NUCLEOTIDE SEQUENCE [LARGE SCALE GENOMIC DNA]</scope>
    <source>
        <strain evidence="2">IN4F17</strain>
        <tissue evidence="2">Whole Body</tissue>
    </source>
</reference>
<protein>
    <submittedName>
        <fullName evidence="2">Uncharacterized protein</fullName>
    </submittedName>
</protein>
<keyword evidence="3" id="KW-1185">Reference proteome</keyword>
<dbReference type="Proteomes" id="UP001235939">
    <property type="component" value="Chromosome 08"/>
</dbReference>
<evidence type="ECO:0000313" key="3">
    <source>
        <dbReference type="Proteomes" id="UP001235939"/>
    </source>
</evidence>
<feature type="region of interest" description="Disordered" evidence="1">
    <location>
        <begin position="1"/>
        <end position="93"/>
    </location>
</feature>
<evidence type="ECO:0000313" key="2">
    <source>
        <dbReference type="EMBL" id="UYV70999.1"/>
    </source>
</evidence>
<sequence>MGRPAGASSSAGAVVTADASANRAQNWTEASEADENGFIQPRRKRKRGGASTPDSRLPRATATCEKSSQRKTPQVPKKKSGATEIRSSRQQQVQCKARTETATFEQCCFIEHCADFGPLD</sequence>
<evidence type="ECO:0000256" key="1">
    <source>
        <dbReference type="SAM" id="MobiDB-lite"/>
    </source>
</evidence>
<feature type="compositionally biased region" description="Low complexity" evidence="1">
    <location>
        <begin position="1"/>
        <end position="21"/>
    </location>
</feature>
<accession>A0ABY6KQN0</accession>
<organism evidence="2 3">
    <name type="scientific">Cordylochernes scorpioides</name>
    <dbReference type="NCBI Taxonomy" id="51811"/>
    <lineage>
        <taxon>Eukaryota</taxon>
        <taxon>Metazoa</taxon>
        <taxon>Ecdysozoa</taxon>
        <taxon>Arthropoda</taxon>
        <taxon>Chelicerata</taxon>
        <taxon>Arachnida</taxon>
        <taxon>Pseudoscorpiones</taxon>
        <taxon>Cheliferoidea</taxon>
        <taxon>Chernetidae</taxon>
        <taxon>Cordylochernes</taxon>
    </lineage>
</organism>
<gene>
    <name evidence="2" type="ORF">LAZ67_8001367</name>
</gene>
<dbReference type="EMBL" id="CP092870">
    <property type="protein sequence ID" value="UYV70999.1"/>
    <property type="molecule type" value="Genomic_DNA"/>
</dbReference>